<organism evidence="2 3">
    <name type="scientific">Rhizopus azygosporus</name>
    <name type="common">Rhizopus microsporus var. azygosporus</name>
    <dbReference type="NCBI Taxonomy" id="86630"/>
    <lineage>
        <taxon>Eukaryota</taxon>
        <taxon>Fungi</taxon>
        <taxon>Fungi incertae sedis</taxon>
        <taxon>Mucoromycota</taxon>
        <taxon>Mucoromycotina</taxon>
        <taxon>Mucoromycetes</taxon>
        <taxon>Mucorales</taxon>
        <taxon>Mucorineae</taxon>
        <taxon>Rhizopodaceae</taxon>
        <taxon>Rhizopus</taxon>
    </lineage>
</organism>
<protein>
    <submittedName>
        <fullName evidence="2">Uncharacterized protein</fullName>
    </submittedName>
</protein>
<dbReference type="STRING" id="86630.A0A367JN93"/>
<accession>A0A367JN93</accession>
<sequence>MSVDKPDEKQSVLDNPAATVETSSIKEHQTGDAALANAPWQYKLIALVTALCFPIGSHFST</sequence>
<evidence type="ECO:0000256" key="1">
    <source>
        <dbReference type="SAM" id="MobiDB-lite"/>
    </source>
</evidence>
<comment type="caution">
    <text evidence="2">The sequence shown here is derived from an EMBL/GenBank/DDBJ whole genome shotgun (WGS) entry which is preliminary data.</text>
</comment>
<dbReference type="AlphaFoldDB" id="A0A367JN93"/>
<name>A0A367JN93_RHIAZ</name>
<feature type="region of interest" description="Disordered" evidence="1">
    <location>
        <begin position="1"/>
        <end position="25"/>
    </location>
</feature>
<gene>
    <name evidence="2" type="ORF">CU097_013151</name>
</gene>
<dbReference type="Proteomes" id="UP000252139">
    <property type="component" value="Unassembled WGS sequence"/>
</dbReference>
<proteinExistence type="predicted"/>
<reference evidence="2 3" key="1">
    <citation type="journal article" date="2018" name="G3 (Bethesda)">
        <title>Phylogenetic and Phylogenomic Definition of Rhizopus Species.</title>
        <authorList>
            <person name="Gryganskyi A.P."/>
            <person name="Golan J."/>
            <person name="Dolatabadi S."/>
            <person name="Mondo S."/>
            <person name="Robb S."/>
            <person name="Idnurm A."/>
            <person name="Muszewska A."/>
            <person name="Steczkiewicz K."/>
            <person name="Masonjones S."/>
            <person name="Liao H.L."/>
            <person name="Gajdeczka M.T."/>
            <person name="Anike F."/>
            <person name="Vuek A."/>
            <person name="Anishchenko I.M."/>
            <person name="Voigt K."/>
            <person name="de Hoog G.S."/>
            <person name="Smith M.E."/>
            <person name="Heitman J."/>
            <person name="Vilgalys R."/>
            <person name="Stajich J.E."/>
        </authorList>
    </citation>
    <scope>NUCLEOTIDE SEQUENCE [LARGE SCALE GENOMIC DNA]</scope>
    <source>
        <strain evidence="2 3">CBS 357.93</strain>
    </source>
</reference>
<evidence type="ECO:0000313" key="3">
    <source>
        <dbReference type="Proteomes" id="UP000252139"/>
    </source>
</evidence>
<feature type="non-terminal residue" evidence="2">
    <location>
        <position position="61"/>
    </location>
</feature>
<feature type="compositionally biased region" description="Basic and acidic residues" evidence="1">
    <location>
        <begin position="1"/>
        <end position="11"/>
    </location>
</feature>
<keyword evidence="3" id="KW-1185">Reference proteome</keyword>
<evidence type="ECO:0000313" key="2">
    <source>
        <dbReference type="EMBL" id="RCH91396.1"/>
    </source>
</evidence>
<dbReference type="EMBL" id="PJQL01000975">
    <property type="protein sequence ID" value="RCH91396.1"/>
    <property type="molecule type" value="Genomic_DNA"/>
</dbReference>
<dbReference type="OrthoDB" id="10496933at2759"/>